<dbReference type="AlphaFoldDB" id="I4AQJ6"/>
<gene>
    <name evidence="2" type="ordered locus">Fleli_3928</name>
</gene>
<keyword evidence="1" id="KW-1133">Transmembrane helix</keyword>
<feature type="transmembrane region" description="Helical" evidence="1">
    <location>
        <begin position="28"/>
        <end position="46"/>
    </location>
</feature>
<dbReference type="KEGG" id="fli:Fleli_3928"/>
<reference evidence="3" key="1">
    <citation type="submission" date="2012-06" db="EMBL/GenBank/DDBJ databases">
        <title>The complete genome of Flexibacter litoralis DSM 6794.</title>
        <authorList>
            <person name="Lucas S."/>
            <person name="Copeland A."/>
            <person name="Lapidus A."/>
            <person name="Glavina del Rio T."/>
            <person name="Dalin E."/>
            <person name="Tice H."/>
            <person name="Bruce D."/>
            <person name="Goodwin L."/>
            <person name="Pitluck S."/>
            <person name="Peters L."/>
            <person name="Ovchinnikova G."/>
            <person name="Lu M."/>
            <person name="Kyrpides N."/>
            <person name="Mavromatis K."/>
            <person name="Ivanova N."/>
            <person name="Brettin T."/>
            <person name="Detter J.C."/>
            <person name="Han C."/>
            <person name="Larimer F."/>
            <person name="Land M."/>
            <person name="Hauser L."/>
            <person name="Markowitz V."/>
            <person name="Cheng J.-F."/>
            <person name="Hugenholtz P."/>
            <person name="Woyke T."/>
            <person name="Wu D."/>
            <person name="Spring S."/>
            <person name="Lang E."/>
            <person name="Kopitz M."/>
            <person name="Brambilla E."/>
            <person name="Klenk H.-P."/>
            <person name="Eisen J.A."/>
        </authorList>
    </citation>
    <scope>NUCLEOTIDE SEQUENCE [LARGE SCALE GENOMIC DNA]</scope>
    <source>
        <strain evidence="3">ATCC 23117 / DSM 6794 / NBRC 15988 / NCIMB 1366 / Sio-4</strain>
    </source>
</reference>
<proteinExistence type="predicted"/>
<dbReference type="OrthoDB" id="677995at2"/>
<dbReference type="Proteomes" id="UP000006054">
    <property type="component" value="Chromosome"/>
</dbReference>
<evidence type="ECO:0008006" key="4">
    <source>
        <dbReference type="Google" id="ProtNLM"/>
    </source>
</evidence>
<organism evidence="2 3">
    <name type="scientific">Bernardetia litoralis (strain ATCC 23117 / DSM 6794 / NBRC 15988 / NCIMB 1366 / Fx l1 / Sio-4)</name>
    <name type="common">Flexibacter litoralis</name>
    <dbReference type="NCBI Taxonomy" id="880071"/>
    <lineage>
        <taxon>Bacteria</taxon>
        <taxon>Pseudomonadati</taxon>
        <taxon>Bacteroidota</taxon>
        <taxon>Cytophagia</taxon>
        <taxon>Cytophagales</taxon>
        <taxon>Bernardetiaceae</taxon>
        <taxon>Bernardetia</taxon>
    </lineage>
</organism>
<feature type="transmembrane region" description="Helical" evidence="1">
    <location>
        <begin position="6"/>
        <end position="23"/>
    </location>
</feature>
<dbReference type="EMBL" id="CP003345">
    <property type="protein sequence ID" value="AFM06231.1"/>
    <property type="molecule type" value="Genomic_DNA"/>
</dbReference>
<dbReference type="STRING" id="880071.Fleli_3928"/>
<evidence type="ECO:0000313" key="3">
    <source>
        <dbReference type="Proteomes" id="UP000006054"/>
    </source>
</evidence>
<sequence length="120" mass="14109">MQRVKVVEALLAIMVGFMVFYFIFKIDILLYISFGIGLISLFWNWLAEKIAWVWLKFAGILGVINGKILLSVVFFIFLTPIAFMNKLFSKNMLQLKKEDQNSVFVERNVKYKKEDLENIF</sequence>
<protein>
    <recommendedName>
        <fullName evidence="4">SxtJ</fullName>
    </recommendedName>
</protein>
<dbReference type="RefSeq" id="WP_014799654.1">
    <property type="nucleotide sequence ID" value="NC_018018.1"/>
</dbReference>
<keyword evidence="1" id="KW-0472">Membrane</keyword>
<feature type="transmembrane region" description="Helical" evidence="1">
    <location>
        <begin position="58"/>
        <end position="83"/>
    </location>
</feature>
<dbReference type="eggNOG" id="ENOG5032S8V">
    <property type="taxonomic scope" value="Bacteria"/>
</dbReference>
<keyword evidence="3" id="KW-1185">Reference proteome</keyword>
<keyword evidence="1" id="KW-0812">Transmembrane</keyword>
<evidence type="ECO:0000313" key="2">
    <source>
        <dbReference type="EMBL" id="AFM06231.1"/>
    </source>
</evidence>
<dbReference type="HOGENOM" id="CLU_127055_2_1_10"/>
<evidence type="ECO:0000256" key="1">
    <source>
        <dbReference type="SAM" id="Phobius"/>
    </source>
</evidence>
<name>I4AQJ6_BERLS</name>
<accession>I4AQJ6</accession>